<dbReference type="AlphaFoldDB" id="A0A392VH55"/>
<reference evidence="2 3" key="1">
    <citation type="journal article" date="2018" name="Front. Plant Sci.">
        <title>Red Clover (Trifolium pratense) and Zigzag Clover (T. medium) - A Picture of Genomic Similarities and Differences.</title>
        <authorList>
            <person name="Dluhosova J."/>
            <person name="Istvanek J."/>
            <person name="Nedelnik J."/>
            <person name="Repkova J."/>
        </authorList>
    </citation>
    <scope>NUCLEOTIDE SEQUENCE [LARGE SCALE GENOMIC DNA]</scope>
    <source>
        <strain evidence="3">cv. 10/8</strain>
        <tissue evidence="2">Leaf</tissue>
    </source>
</reference>
<evidence type="ECO:0000313" key="2">
    <source>
        <dbReference type="EMBL" id="MCI87728.1"/>
    </source>
</evidence>
<proteinExistence type="predicted"/>
<name>A0A392VH55_9FABA</name>
<keyword evidence="3" id="KW-1185">Reference proteome</keyword>
<accession>A0A392VH55</accession>
<feature type="non-terminal residue" evidence="2">
    <location>
        <position position="71"/>
    </location>
</feature>
<organism evidence="2 3">
    <name type="scientific">Trifolium medium</name>
    <dbReference type="NCBI Taxonomy" id="97028"/>
    <lineage>
        <taxon>Eukaryota</taxon>
        <taxon>Viridiplantae</taxon>
        <taxon>Streptophyta</taxon>
        <taxon>Embryophyta</taxon>
        <taxon>Tracheophyta</taxon>
        <taxon>Spermatophyta</taxon>
        <taxon>Magnoliopsida</taxon>
        <taxon>eudicotyledons</taxon>
        <taxon>Gunneridae</taxon>
        <taxon>Pentapetalae</taxon>
        <taxon>rosids</taxon>
        <taxon>fabids</taxon>
        <taxon>Fabales</taxon>
        <taxon>Fabaceae</taxon>
        <taxon>Papilionoideae</taxon>
        <taxon>50 kb inversion clade</taxon>
        <taxon>NPAAA clade</taxon>
        <taxon>Hologalegina</taxon>
        <taxon>IRL clade</taxon>
        <taxon>Trifolieae</taxon>
        <taxon>Trifolium</taxon>
    </lineage>
</organism>
<comment type="caution">
    <text evidence="2">The sequence shown here is derived from an EMBL/GenBank/DDBJ whole genome shotgun (WGS) entry which is preliminary data.</text>
</comment>
<dbReference type="EMBL" id="LXQA011173936">
    <property type="protein sequence ID" value="MCI87728.1"/>
    <property type="molecule type" value="Genomic_DNA"/>
</dbReference>
<feature type="non-terminal residue" evidence="2">
    <location>
        <position position="1"/>
    </location>
</feature>
<evidence type="ECO:0000313" key="3">
    <source>
        <dbReference type="Proteomes" id="UP000265520"/>
    </source>
</evidence>
<sequence length="71" mass="7445">VDDDASKGAKRKKKTEAGRISMGISGKEGTSTVADKSEVAEVVQSPSKKREVSNTAIGETTKGKRTVVVQP</sequence>
<dbReference type="Proteomes" id="UP000265520">
    <property type="component" value="Unassembled WGS sequence"/>
</dbReference>
<protein>
    <submittedName>
        <fullName evidence="2">Uncharacterized protein</fullName>
    </submittedName>
</protein>
<evidence type="ECO:0000256" key="1">
    <source>
        <dbReference type="SAM" id="MobiDB-lite"/>
    </source>
</evidence>
<feature type="region of interest" description="Disordered" evidence="1">
    <location>
        <begin position="1"/>
        <end position="71"/>
    </location>
</feature>